<dbReference type="EnsemblMetazoa" id="CJA04531.1">
    <property type="protein sequence ID" value="CJA04531.1"/>
    <property type="gene ID" value="WBGene00123735"/>
</dbReference>
<reference evidence="2" key="2">
    <citation type="submission" date="2022-06" db="UniProtKB">
        <authorList>
            <consortium name="EnsemblMetazoa"/>
        </authorList>
    </citation>
    <scope>IDENTIFICATION</scope>
    <source>
        <strain evidence="2">DF5081</strain>
    </source>
</reference>
<keyword evidence="1" id="KW-0732">Signal</keyword>
<reference evidence="3" key="1">
    <citation type="submission" date="2010-08" db="EMBL/GenBank/DDBJ databases">
        <authorList>
            <consortium name="Caenorhabditis japonica Sequencing Consortium"/>
            <person name="Wilson R.K."/>
        </authorList>
    </citation>
    <scope>NUCLEOTIDE SEQUENCE [LARGE SCALE GENOMIC DNA]</scope>
    <source>
        <strain evidence="3">DF5081</strain>
    </source>
</reference>
<feature type="signal peptide" evidence="1">
    <location>
        <begin position="1"/>
        <end position="20"/>
    </location>
</feature>
<protein>
    <submittedName>
        <fullName evidence="2">Uncharacterized protein</fullName>
    </submittedName>
</protein>
<keyword evidence="3" id="KW-1185">Reference proteome</keyword>
<dbReference type="AlphaFoldDB" id="A0A8R1HQ09"/>
<feature type="chain" id="PRO_5035928817" evidence="1">
    <location>
        <begin position="21"/>
        <end position="213"/>
    </location>
</feature>
<proteinExistence type="predicted"/>
<evidence type="ECO:0000256" key="1">
    <source>
        <dbReference type="SAM" id="SignalP"/>
    </source>
</evidence>
<dbReference type="OMA" id="CRDGVHN"/>
<name>A0A8R1HQ09_CAEJA</name>
<dbReference type="Proteomes" id="UP000005237">
    <property type="component" value="Unassembled WGS sequence"/>
</dbReference>
<organism evidence="2 3">
    <name type="scientific">Caenorhabditis japonica</name>
    <dbReference type="NCBI Taxonomy" id="281687"/>
    <lineage>
        <taxon>Eukaryota</taxon>
        <taxon>Metazoa</taxon>
        <taxon>Ecdysozoa</taxon>
        <taxon>Nematoda</taxon>
        <taxon>Chromadorea</taxon>
        <taxon>Rhabditida</taxon>
        <taxon>Rhabditina</taxon>
        <taxon>Rhabditomorpha</taxon>
        <taxon>Rhabditoidea</taxon>
        <taxon>Rhabditidae</taxon>
        <taxon>Peloderinae</taxon>
        <taxon>Caenorhabditis</taxon>
    </lineage>
</organism>
<evidence type="ECO:0000313" key="3">
    <source>
        <dbReference type="Proteomes" id="UP000005237"/>
    </source>
</evidence>
<accession>A0A8R1HQ09</accession>
<evidence type="ECO:0000313" key="2">
    <source>
        <dbReference type="EnsemblMetazoa" id="CJA04531.1"/>
    </source>
</evidence>
<sequence>MRIIIILLFQFFLSIFTSKCRDGVHNVITIDSYGNETLPIEIRNITIHVYDHQMKPSCYKKHVNVVMPGYFVIKGGEVDTSRDFDVVKDGAVSVSVSLDGDHICLNGRSDMFIVPDSLCSFQMSTFVPVDICRTLEKKGLHTLQELQEKNGFNATLEIPPSPSFLGISLLDVLQGDYHIKISISSEKKKIVEFAIPTGYTALKMGLDEKHEED</sequence>